<protein>
    <submittedName>
        <fullName evidence="1">Uncharacterized protein</fullName>
    </submittedName>
</protein>
<evidence type="ECO:0000313" key="3">
    <source>
        <dbReference type="Proteomes" id="UP001175226"/>
    </source>
</evidence>
<gene>
    <name evidence="2" type="ORF">EV421DRAFT_1739209</name>
    <name evidence="1" type="ORF">EV421DRAFT_1745179</name>
</gene>
<reference evidence="1" key="1">
    <citation type="submission" date="2023-06" db="EMBL/GenBank/DDBJ databases">
        <authorList>
            <consortium name="Lawrence Berkeley National Laboratory"/>
            <person name="Ahrendt S."/>
            <person name="Sahu N."/>
            <person name="Indic B."/>
            <person name="Wong-Bajracharya J."/>
            <person name="Merenyi Z."/>
            <person name="Ke H.-M."/>
            <person name="Monk M."/>
            <person name="Kocsube S."/>
            <person name="Drula E."/>
            <person name="Lipzen A."/>
            <person name="Balint B."/>
            <person name="Henrissat B."/>
            <person name="Andreopoulos B."/>
            <person name="Martin F.M."/>
            <person name="Harder C.B."/>
            <person name="Rigling D."/>
            <person name="Ford K.L."/>
            <person name="Foster G.D."/>
            <person name="Pangilinan J."/>
            <person name="Papanicolaou A."/>
            <person name="Barry K."/>
            <person name="LaButti K."/>
            <person name="Viragh M."/>
            <person name="Koriabine M."/>
            <person name="Yan M."/>
            <person name="Riley R."/>
            <person name="Champramary S."/>
            <person name="Plett K.L."/>
            <person name="Tsai I.J."/>
            <person name="Slot J."/>
            <person name="Sipos G."/>
            <person name="Plett J."/>
            <person name="Nagy L.G."/>
            <person name="Grigoriev I.V."/>
        </authorList>
    </citation>
    <scope>NUCLEOTIDE SEQUENCE</scope>
    <source>
        <strain evidence="1">FPL87.14</strain>
    </source>
</reference>
<sequence length="216" mass="24527">MADKSILTKRVIKETAEIIEAKNSNSALQVVLVPVSLERRQTRNVQVTDFDTKRWVRDVCAGIYKRASGHDTIHLDGNVTYEVFFCPLQEVGPRAKYENGNNPNITCLGEIGGTWYGNVLVMKTVEGKVVSMTQRDARSVNINLAKFTTNYIQKWKENKSGADYNLVKEDKLDFFLELYRTLKQSSLVKTGTLTGARQHLQVHNSELRIYGKTCQH</sequence>
<dbReference type="Proteomes" id="UP001175226">
    <property type="component" value="Unassembled WGS sequence"/>
</dbReference>
<evidence type="ECO:0000313" key="2">
    <source>
        <dbReference type="EMBL" id="KAK0437245.1"/>
    </source>
</evidence>
<organism evidence="1 3">
    <name type="scientific">Armillaria borealis</name>
    <dbReference type="NCBI Taxonomy" id="47425"/>
    <lineage>
        <taxon>Eukaryota</taxon>
        <taxon>Fungi</taxon>
        <taxon>Dikarya</taxon>
        <taxon>Basidiomycota</taxon>
        <taxon>Agaricomycotina</taxon>
        <taxon>Agaricomycetes</taxon>
        <taxon>Agaricomycetidae</taxon>
        <taxon>Agaricales</taxon>
        <taxon>Marasmiineae</taxon>
        <taxon>Physalacriaceae</taxon>
        <taxon>Armillaria</taxon>
    </lineage>
</organism>
<accession>A0AA39IV19</accession>
<dbReference type="AlphaFoldDB" id="A0AA39IV19"/>
<keyword evidence="3" id="KW-1185">Reference proteome</keyword>
<proteinExistence type="predicted"/>
<dbReference type="EMBL" id="JAUEPT010000050">
    <property type="protein sequence ID" value="KAK0437245.1"/>
    <property type="molecule type" value="Genomic_DNA"/>
</dbReference>
<dbReference type="EMBL" id="JAUEPT010000216">
    <property type="protein sequence ID" value="KAK0429714.1"/>
    <property type="molecule type" value="Genomic_DNA"/>
</dbReference>
<evidence type="ECO:0000313" key="1">
    <source>
        <dbReference type="EMBL" id="KAK0429714.1"/>
    </source>
</evidence>
<name>A0AA39IV19_9AGAR</name>
<comment type="caution">
    <text evidence="1">The sequence shown here is derived from an EMBL/GenBank/DDBJ whole genome shotgun (WGS) entry which is preliminary data.</text>
</comment>